<proteinExistence type="predicted"/>
<dbReference type="RefSeq" id="WP_232680792.1">
    <property type="nucleotide sequence ID" value="NZ_CP150845.1"/>
</dbReference>
<dbReference type="Proteomes" id="UP001623852">
    <property type="component" value="Chromosome"/>
</dbReference>
<dbReference type="Pfam" id="PF00535">
    <property type="entry name" value="Glycos_transf_2"/>
    <property type="match status" value="1"/>
</dbReference>
<dbReference type="InterPro" id="IPR001173">
    <property type="entry name" value="Glyco_trans_2-like"/>
</dbReference>
<sequence length="303" mass="35150">MDPLVSIIVPCYNQSQYLTEALDSIYNQTFTNWECLIIDDGSTDNTAEVAKCFVDKDSRFAYFFKENGGVSSTRNLGLENANGQYIQFLDCDDVLDSRKLELSIKELELNKKIQIVISNFRMFTNDVKASSPPFCILDPVYFNLDGFLYEWNISFSLQMQCGFFDALLFKNIRFPDNLSAQEDWVVWVSLFKTGCKAAFIDQPLAYYRINPNSRMSTLGIDDNKVKVLKSFKSILTNDEYYKFTFTLISRIYQSNEEVKKRLKEVRSSNAYQTGLMIKKILKKMGLLNVSRSFFKIILRFKNK</sequence>
<accession>A0ABZ2UF72</accession>
<dbReference type="SUPFAM" id="SSF53448">
    <property type="entry name" value="Nucleotide-diphospho-sugar transferases"/>
    <property type="match status" value="1"/>
</dbReference>
<dbReference type="PANTHER" id="PTHR22916:SF3">
    <property type="entry name" value="UDP-GLCNAC:BETAGAL BETA-1,3-N-ACETYLGLUCOSAMINYLTRANSFERASE-LIKE PROTEIN 1"/>
    <property type="match status" value="1"/>
</dbReference>
<reference evidence="2 3" key="1">
    <citation type="submission" date="2024-03" db="EMBL/GenBank/DDBJ databases">
        <title>Flavobacterium soyae.</title>
        <authorList>
            <person name="Zheng W."/>
        </authorList>
    </citation>
    <scope>NUCLEOTIDE SEQUENCE [LARGE SCALE GENOMIC DNA]</scope>
    <source>
        <strain evidence="2 3">55</strain>
    </source>
</reference>
<dbReference type="InterPro" id="IPR029044">
    <property type="entry name" value="Nucleotide-diphossugar_trans"/>
</dbReference>
<evidence type="ECO:0000259" key="1">
    <source>
        <dbReference type="Pfam" id="PF00535"/>
    </source>
</evidence>
<keyword evidence="3" id="KW-1185">Reference proteome</keyword>
<organism evidence="2 3">
    <name type="scientific">Flavobacterium soyae</name>
    <dbReference type="NCBI Taxonomy" id="2903098"/>
    <lineage>
        <taxon>Bacteria</taxon>
        <taxon>Pseudomonadati</taxon>
        <taxon>Bacteroidota</taxon>
        <taxon>Flavobacteriia</taxon>
        <taxon>Flavobacteriales</taxon>
        <taxon>Flavobacteriaceae</taxon>
        <taxon>Flavobacterium</taxon>
    </lineage>
</organism>
<dbReference type="CDD" id="cd00761">
    <property type="entry name" value="Glyco_tranf_GTA_type"/>
    <property type="match status" value="1"/>
</dbReference>
<evidence type="ECO:0000313" key="3">
    <source>
        <dbReference type="Proteomes" id="UP001623852"/>
    </source>
</evidence>
<dbReference type="EC" id="2.4.-.-" evidence="2"/>
<dbReference type="PANTHER" id="PTHR22916">
    <property type="entry name" value="GLYCOSYLTRANSFERASE"/>
    <property type="match status" value="1"/>
</dbReference>
<dbReference type="EMBL" id="CP150845">
    <property type="protein sequence ID" value="WYZ20169.1"/>
    <property type="molecule type" value="Genomic_DNA"/>
</dbReference>
<evidence type="ECO:0000313" key="2">
    <source>
        <dbReference type="EMBL" id="WYZ20169.1"/>
    </source>
</evidence>
<dbReference type="Gene3D" id="3.90.550.10">
    <property type="entry name" value="Spore Coat Polysaccharide Biosynthesis Protein SpsA, Chain A"/>
    <property type="match status" value="1"/>
</dbReference>
<keyword evidence="2" id="KW-0328">Glycosyltransferase</keyword>
<feature type="domain" description="Glycosyltransferase 2-like" evidence="1">
    <location>
        <begin position="6"/>
        <end position="142"/>
    </location>
</feature>
<keyword evidence="2" id="KW-0808">Transferase</keyword>
<dbReference type="GO" id="GO:0016757">
    <property type="term" value="F:glycosyltransferase activity"/>
    <property type="evidence" value="ECO:0007669"/>
    <property type="project" value="UniProtKB-KW"/>
</dbReference>
<protein>
    <submittedName>
        <fullName evidence="2">Glycosyltransferase family 2 protein</fullName>
        <ecNumber evidence="2">2.4.-.-</ecNumber>
    </submittedName>
</protein>
<gene>
    <name evidence="2" type="ORF">AABD74_01615</name>
</gene>
<name>A0ABZ2UF72_9FLAO</name>